<dbReference type="EMBL" id="JAULSN010000009">
    <property type="protein sequence ID" value="KAK3365078.1"/>
    <property type="molecule type" value="Genomic_DNA"/>
</dbReference>
<feature type="region of interest" description="Disordered" evidence="1">
    <location>
        <begin position="1"/>
        <end position="23"/>
    </location>
</feature>
<proteinExistence type="predicted"/>
<reference evidence="2" key="1">
    <citation type="journal article" date="2023" name="Mol. Phylogenet. Evol.">
        <title>Genome-scale phylogeny and comparative genomics of the fungal order Sordariales.</title>
        <authorList>
            <person name="Hensen N."/>
            <person name="Bonometti L."/>
            <person name="Westerberg I."/>
            <person name="Brannstrom I.O."/>
            <person name="Guillou S."/>
            <person name="Cros-Aarteil S."/>
            <person name="Calhoun S."/>
            <person name="Haridas S."/>
            <person name="Kuo A."/>
            <person name="Mondo S."/>
            <person name="Pangilinan J."/>
            <person name="Riley R."/>
            <person name="LaButti K."/>
            <person name="Andreopoulos B."/>
            <person name="Lipzen A."/>
            <person name="Chen C."/>
            <person name="Yan M."/>
            <person name="Daum C."/>
            <person name="Ng V."/>
            <person name="Clum A."/>
            <person name="Steindorff A."/>
            <person name="Ohm R.A."/>
            <person name="Martin F."/>
            <person name="Silar P."/>
            <person name="Natvig D.O."/>
            <person name="Lalanne C."/>
            <person name="Gautier V."/>
            <person name="Ament-Velasquez S.L."/>
            <person name="Kruys A."/>
            <person name="Hutchinson M.I."/>
            <person name="Powell A.J."/>
            <person name="Barry K."/>
            <person name="Miller A.N."/>
            <person name="Grigoriev I.V."/>
            <person name="Debuchy R."/>
            <person name="Gladieux P."/>
            <person name="Hiltunen Thoren M."/>
            <person name="Johannesson H."/>
        </authorList>
    </citation>
    <scope>NUCLEOTIDE SEQUENCE</scope>
    <source>
        <strain evidence="2">CBS 958.72</strain>
    </source>
</reference>
<evidence type="ECO:0000256" key="1">
    <source>
        <dbReference type="SAM" id="MobiDB-lite"/>
    </source>
</evidence>
<sequence>MCVSSLPRNSSRRRRPSGVNGGRCQSGLEQGGLVCLVCLDGERDVPLLLVVTTTNSPTAPRSTTHSSFPTLRLPTIGVTLASLSQGNLRWLTQAYQAQLRGISVNLPGLLPATFAPVLANLQQVIGVGKISNWSLSMETPRGMLYQLDRSQFERLAVDEPGIPAMAVAQLNVQRRIRPQIASLIRDTMYPTLEDHLSVCILPDVVGMHKECVLARPLQHGGHFRRRWPPGITQQRMGGGDDDPGAGSPSCTPGRIQSTDIAVLTPYNGQLQKLRAALSREFDIALSDMGAEKLAKDGFEEDDIPKLQRRQLLKSLRLATVDNF</sequence>
<evidence type="ECO:0008006" key="4">
    <source>
        <dbReference type="Google" id="ProtNLM"/>
    </source>
</evidence>
<protein>
    <recommendedName>
        <fullName evidence="4">DNA2/NAM7 helicase-like C-terminal domain-containing protein</fullName>
    </recommendedName>
</protein>
<evidence type="ECO:0000313" key="3">
    <source>
        <dbReference type="Proteomes" id="UP001287356"/>
    </source>
</evidence>
<gene>
    <name evidence="2" type="ORF">B0T24DRAFT_422316</name>
</gene>
<comment type="caution">
    <text evidence="2">The sequence shown here is derived from an EMBL/GenBank/DDBJ whole genome shotgun (WGS) entry which is preliminary data.</text>
</comment>
<reference evidence="2" key="2">
    <citation type="submission" date="2023-06" db="EMBL/GenBank/DDBJ databases">
        <authorList>
            <consortium name="Lawrence Berkeley National Laboratory"/>
            <person name="Haridas S."/>
            <person name="Hensen N."/>
            <person name="Bonometti L."/>
            <person name="Westerberg I."/>
            <person name="Brannstrom I.O."/>
            <person name="Guillou S."/>
            <person name="Cros-Aarteil S."/>
            <person name="Calhoun S."/>
            <person name="Kuo A."/>
            <person name="Mondo S."/>
            <person name="Pangilinan J."/>
            <person name="Riley R."/>
            <person name="Labutti K."/>
            <person name="Andreopoulos B."/>
            <person name="Lipzen A."/>
            <person name="Chen C."/>
            <person name="Yanf M."/>
            <person name="Daum C."/>
            <person name="Ng V."/>
            <person name="Clum A."/>
            <person name="Steindorff A."/>
            <person name="Ohm R."/>
            <person name="Martin F."/>
            <person name="Silar P."/>
            <person name="Natvig D."/>
            <person name="Lalanne C."/>
            <person name="Gautier V."/>
            <person name="Ament-Velasquez S.L."/>
            <person name="Kruys A."/>
            <person name="Hutchinson M.I."/>
            <person name="Powell A.J."/>
            <person name="Barry K."/>
            <person name="Miller A.N."/>
            <person name="Grigoriev I.V."/>
            <person name="Debuchy R."/>
            <person name="Gladieux P."/>
            <person name="Thoren M.H."/>
            <person name="Johannesson H."/>
        </authorList>
    </citation>
    <scope>NUCLEOTIDE SEQUENCE</scope>
    <source>
        <strain evidence="2">CBS 958.72</strain>
    </source>
</reference>
<feature type="region of interest" description="Disordered" evidence="1">
    <location>
        <begin position="224"/>
        <end position="254"/>
    </location>
</feature>
<accession>A0AAE0JVK5</accession>
<keyword evidence="3" id="KW-1185">Reference proteome</keyword>
<dbReference type="Proteomes" id="UP001287356">
    <property type="component" value="Unassembled WGS sequence"/>
</dbReference>
<dbReference type="AlphaFoldDB" id="A0AAE0JVK5"/>
<evidence type="ECO:0000313" key="2">
    <source>
        <dbReference type="EMBL" id="KAK3365078.1"/>
    </source>
</evidence>
<organism evidence="2 3">
    <name type="scientific">Lasiosphaeria ovina</name>
    <dbReference type="NCBI Taxonomy" id="92902"/>
    <lineage>
        <taxon>Eukaryota</taxon>
        <taxon>Fungi</taxon>
        <taxon>Dikarya</taxon>
        <taxon>Ascomycota</taxon>
        <taxon>Pezizomycotina</taxon>
        <taxon>Sordariomycetes</taxon>
        <taxon>Sordariomycetidae</taxon>
        <taxon>Sordariales</taxon>
        <taxon>Lasiosphaeriaceae</taxon>
        <taxon>Lasiosphaeria</taxon>
    </lineage>
</organism>
<name>A0AAE0JVK5_9PEZI</name>